<accession>A0A8H2M367</accession>
<dbReference type="Gene3D" id="2.170.130.30">
    <property type="match status" value="1"/>
</dbReference>
<dbReference type="EMBL" id="CAACYI010000001">
    <property type="protein sequence ID" value="VFB15694.1"/>
    <property type="molecule type" value="Genomic_DNA"/>
</dbReference>
<sequence length="1141" mass="128038">MKKKILASLLAGIVLATSILPTASFAQEDLGMERTQTQETSQEDKGPVSNDLSELRFFVDDKEFFPATPFFSDQKSYRIYLPRGTKKVTIHAVTRDPRAKIWKGTGEDAEEVPEDWAYSFSGNPDYLGRYYGFFTLSASSEKPSQSFSNQYLIQFEVAGYPRPVIKGVQENYVFERYQKVTRKDLLKNVSAKDEVDGDLTSKIEIKGLDWKEDGFLNTDYRTSAPEGFSFRVTNSHGETEVAFSKCSIVEPGTPKEDMNAPKISVPQEEVKCYEGDFFSKEDLLRGVTAQDDIDGDLTKKIQVKPESLAIENLPSQTAQQGYAKAYIVDYSVKDRAGNEGTKRVFYYAYHKRHGQNVEERDKRIQEILKVLAKEEYYGTGEDWGMVALGLYGKADYGNISSLLSQAQDIISKKQEKATEYERIALSLTAAGLDIRNLPTKEGSQINLIETIANHQPMGSNNDYIFALLAYDSGNYPVPEGATWTRKALIDYLLKVQLSQGGWSLEGSGGKLEPDITAMAIQALAPYQDQILVKKALDKALDRLAIYKTRDYGFYNVQGQENSETTAQTILALLSMGINPKEDFRYSDRGGQDVVDGLLTFALASNRFTHTKTPVPGYEVKENNMSNVQAFQALAAYQNFKEKGGKAPYYPFRFKDFSQEKPEENPSKPDKPIDPDTIVTLRDLEILSLPYQTTYEEGEEPSLDGLKVRASYSDGTSEILNNRDLNVFDFSTSSWSPNRIVTIAYGGLKTTFSIQVKEKEGAHKDQANILVKDPKGRTYFPAQNLSIRPGEDTAFSLLQKTGLTYKYNYHKTYSGVYVSAIEGLAEFDGGPNSGWMYRVNGEFPNHSASLHKIHAGDKVEWLYTRDLGKDLGAKFEEEEEGYQVIINHNAGGQVSPSGQVKVKKGENLNLTIKADPGYTIDKVLVDGQDQGKITFYQLSNIDSNHRVEVRFVQVKDLETKDLTNEGNKTLRDIPGHWAQGAMTYCLDKGYFAGKGDGTFGANDPVSRGDFVTVLGRRRKAPVKTEKTFKDVDPNTYYGPYVAWSKKQGLAAGYHGNFRPKDSMTREEMAKVFQEYLKAEKKLSKREKRTFKDQKKLSSWAKESVDSLTSQGILVGDQKGNFNPKQTLTRAQVAQVLYQIDQQ</sequence>
<dbReference type="SUPFAM" id="SSF48239">
    <property type="entry name" value="Terpenoid cyclases/Protein prenyltransferases"/>
    <property type="match status" value="1"/>
</dbReference>
<keyword evidence="4" id="KW-1185">Reference proteome</keyword>
<dbReference type="InterPro" id="IPR027954">
    <property type="entry name" value="Transcobalamin-like_C"/>
</dbReference>
<evidence type="ECO:0000256" key="1">
    <source>
        <dbReference type="SAM" id="SignalP"/>
    </source>
</evidence>
<dbReference type="Pfam" id="PF14478">
    <property type="entry name" value="DUF4430"/>
    <property type="match status" value="1"/>
</dbReference>
<feature type="domain" description="SLH" evidence="2">
    <location>
        <begin position="1086"/>
        <end position="1141"/>
    </location>
</feature>
<comment type="caution">
    <text evidence="3">The sequence shown here is derived from an EMBL/GenBank/DDBJ whole genome shotgun (WGS) entry which is preliminary data.</text>
</comment>
<dbReference type="Pfam" id="PF07523">
    <property type="entry name" value="Big_3"/>
    <property type="match status" value="1"/>
</dbReference>
<feature type="signal peptide" evidence="1">
    <location>
        <begin position="1"/>
        <end position="26"/>
    </location>
</feature>
<protein>
    <submittedName>
        <fullName evidence="3">Parasporal protein</fullName>
    </submittedName>
</protein>
<reference evidence="3 4" key="1">
    <citation type="submission" date="2019-02" db="EMBL/GenBank/DDBJ databases">
        <authorList>
            <consortium name="Pathogen Informatics"/>
        </authorList>
    </citation>
    <scope>NUCLEOTIDE SEQUENCE [LARGE SCALE GENOMIC DNA]</scope>
    <source>
        <strain evidence="3 4">3012STDY7089603</strain>
    </source>
</reference>
<proteinExistence type="predicted"/>
<keyword evidence="1" id="KW-0732">Signal</keyword>
<feature type="domain" description="SLH" evidence="2">
    <location>
        <begin position="1023"/>
        <end position="1085"/>
    </location>
</feature>
<dbReference type="Pfam" id="PF00395">
    <property type="entry name" value="SLH"/>
    <property type="match status" value="3"/>
</dbReference>
<dbReference type="InterPro" id="IPR022038">
    <property type="entry name" value="Ig-like_bact"/>
</dbReference>
<dbReference type="InterPro" id="IPR013783">
    <property type="entry name" value="Ig-like_fold"/>
</dbReference>
<dbReference type="Proteomes" id="UP000377798">
    <property type="component" value="Unassembled WGS sequence"/>
</dbReference>
<evidence type="ECO:0000313" key="3">
    <source>
        <dbReference type="EMBL" id="VFB15694.1"/>
    </source>
</evidence>
<organism evidence="3 4">
    <name type="scientific">Urinicoccus massiliensis</name>
    <dbReference type="NCBI Taxonomy" id="1723382"/>
    <lineage>
        <taxon>Bacteria</taxon>
        <taxon>Bacillati</taxon>
        <taxon>Bacillota</taxon>
        <taxon>Tissierellia</taxon>
        <taxon>Tissierellales</taxon>
        <taxon>Peptoniphilaceae</taxon>
        <taxon>Urinicoccus</taxon>
    </lineage>
</organism>
<dbReference type="RefSeq" id="WP_131748085.1">
    <property type="nucleotide sequence ID" value="NZ_CAACYI010000001.1"/>
</dbReference>
<dbReference type="PROSITE" id="PS51272">
    <property type="entry name" value="SLH"/>
    <property type="match status" value="3"/>
</dbReference>
<dbReference type="InterPro" id="IPR001119">
    <property type="entry name" value="SLH_dom"/>
</dbReference>
<name>A0A8H2M367_9FIRM</name>
<dbReference type="InterPro" id="IPR008930">
    <property type="entry name" value="Terpenoid_cyclase/PrenylTrfase"/>
</dbReference>
<dbReference type="Gene3D" id="1.50.10.20">
    <property type="match status" value="1"/>
</dbReference>
<dbReference type="PANTHER" id="PTHR43308:SF1">
    <property type="entry name" value="OUTER MEMBRANE PROTEIN ALPHA"/>
    <property type="match status" value="1"/>
</dbReference>
<feature type="chain" id="PRO_5034802593" evidence="1">
    <location>
        <begin position="27"/>
        <end position="1141"/>
    </location>
</feature>
<evidence type="ECO:0000259" key="2">
    <source>
        <dbReference type="PROSITE" id="PS51272"/>
    </source>
</evidence>
<evidence type="ECO:0000313" key="4">
    <source>
        <dbReference type="Proteomes" id="UP000377798"/>
    </source>
</evidence>
<dbReference type="PANTHER" id="PTHR43308">
    <property type="entry name" value="OUTER MEMBRANE PROTEIN ALPHA-RELATED"/>
    <property type="match status" value="1"/>
</dbReference>
<feature type="domain" description="SLH" evidence="2">
    <location>
        <begin position="964"/>
        <end position="1022"/>
    </location>
</feature>
<dbReference type="InterPro" id="IPR051465">
    <property type="entry name" value="Cell_Envelope_Struct_Comp"/>
</dbReference>
<dbReference type="Gene3D" id="2.60.40.10">
    <property type="entry name" value="Immunoglobulins"/>
    <property type="match status" value="1"/>
</dbReference>
<dbReference type="AlphaFoldDB" id="A0A8H2M367"/>
<gene>
    <name evidence="3" type="primary">ctc_1</name>
    <name evidence="3" type="ORF">NCTC13150_00195</name>
</gene>
<dbReference type="Gene3D" id="2.60.40.3630">
    <property type="match status" value="1"/>
</dbReference>